<reference evidence="9 10" key="1">
    <citation type="submission" date="2016-10" db="EMBL/GenBank/DDBJ databases">
        <authorList>
            <person name="de Groot N.N."/>
        </authorList>
    </citation>
    <scope>NUCLEOTIDE SEQUENCE [LARGE SCALE GENOMIC DNA]</scope>
    <source>
        <strain evidence="9 10">ATCC BAA-466</strain>
    </source>
</reference>
<dbReference type="InterPro" id="IPR011055">
    <property type="entry name" value="Dup_hybrid_motif"/>
</dbReference>
<dbReference type="PANTHER" id="PTHR45008">
    <property type="entry name" value="PTS SYSTEM GLUCOSE-SPECIFIC EIIA COMPONENT"/>
    <property type="match status" value="1"/>
</dbReference>
<dbReference type="NCBIfam" id="TIGR00830">
    <property type="entry name" value="PTBA"/>
    <property type="match status" value="1"/>
</dbReference>
<evidence type="ECO:0000256" key="5">
    <source>
        <dbReference type="ARBA" id="ARBA00022679"/>
    </source>
</evidence>
<comment type="subcellular location">
    <subcellularLocation>
        <location evidence="2">Cell membrane</location>
        <topology evidence="2">Multi-pass membrane protein</topology>
    </subcellularLocation>
    <subcellularLocation>
        <location evidence="1">Cytoplasm</location>
    </subcellularLocation>
</comment>
<dbReference type="GO" id="GO:0005737">
    <property type="term" value="C:cytoplasm"/>
    <property type="evidence" value="ECO:0007669"/>
    <property type="project" value="UniProtKB-SubCell"/>
</dbReference>
<protein>
    <submittedName>
        <fullName evidence="9">PTS system, glucose-specific IIA component/PTS system, trehalose-specific IIC component</fullName>
    </submittedName>
</protein>
<dbReference type="PROSITE" id="PS51093">
    <property type="entry name" value="PTS_EIIA_TYPE_1"/>
    <property type="match status" value="1"/>
</dbReference>
<feature type="domain" description="PTS EIIA type-1" evidence="8">
    <location>
        <begin position="30"/>
        <end position="133"/>
    </location>
</feature>
<proteinExistence type="predicted"/>
<evidence type="ECO:0000256" key="3">
    <source>
        <dbReference type="ARBA" id="ARBA00022448"/>
    </source>
</evidence>
<sequence length="161" mass="17666">MFGLFKKKPKKISLHAVCDGDLIPLEQVNDQVFSKKMMGDGFAIKPHQSTIYSPVEGKVMNIFPTQHAIGIQAKDLEILLHMGLDTVELEGRPFNTLVTEGESLSPSTALSEVDYKILEEADKDNVMLVIFVNGSEVIEDFNLTASGSVTKGQEIGSITLR</sequence>
<dbReference type="FunFam" id="2.70.70.10:FF:000001">
    <property type="entry name" value="PTS system glucose-specific IIA component"/>
    <property type="match status" value="1"/>
</dbReference>
<keyword evidence="10" id="KW-1185">Reference proteome</keyword>
<dbReference type="OrthoDB" id="9769191at2"/>
<keyword evidence="3" id="KW-0813">Transport</keyword>
<gene>
    <name evidence="9" type="ORF">SAMN05421791_102241</name>
</gene>
<dbReference type="GO" id="GO:0016301">
    <property type="term" value="F:kinase activity"/>
    <property type="evidence" value="ECO:0007669"/>
    <property type="project" value="UniProtKB-KW"/>
</dbReference>
<keyword evidence="7" id="KW-0418">Kinase</keyword>
<evidence type="ECO:0000256" key="7">
    <source>
        <dbReference type="ARBA" id="ARBA00022777"/>
    </source>
</evidence>
<accession>A0A1G7QVZ6</accession>
<dbReference type="Pfam" id="PF00358">
    <property type="entry name" value="PTS_EIIA_1"/>
    <property type="match status" value="1"/>
</dbReference>
<evidence type="ECO:0000313" key="9">
    <source>
        <dbReference type="EMBL" id="SDG02698.1"/>
    </source>
</evidence>
<evidence type="ECO:0000313" key="10">
    <source>
        <dbReference type="Proteomes" id="UP000199708"/>
    </source>
</evidence>
<dbReference type="GO" id="GO:0005886">
    <property type="term" value="C:plasma membrane"/>
    <property type="evidence" value="ECO:0007669"/>
    <property type="project" value="UniProtKB-SubCell"/>
</dbReference>
<dbReference type="EMBL" id="FNCK01000002">
    <property type="protein sequence ID" value="SDG02698.1"/>
    <property type="molecule type" value="Genomic_DNA"/>
</dbReference>
<evidence type="ECO:0000256" key="1">
    <source>
        <dbReference type="ARBA" id="ARBA00004496"/>
    </source>
</evidence>
<dbReference type="SUPFAM" id="SSF51261">
    <property type="entry name" value="Duplicated hybrid motif"/>
    <property type="match status" value="1"/>
</dbReference>
<dbReference type="GO" id="GO:0009401">
    <property type="term" value="P:phosphoenolpyruvate-dependent sugar phosphotransferase system"/>
    <property type="evidence" value="ECO:0007669"/>
    <property type="project" value="UniProtKB-KW"/>
</dbReference>
<dbReference type="AlphaFoldDB" id="A0A1G7QVZ6"/>
<keyword evidence="6" id="KW-0598">Phosphotransferase system</keyword>
<evidence type="ECO:0000256" key="2">
    <source>
        <dbReference type="ARBA" id="ARBA00004651"/>
    </source>
</evidence>
<dbReference type="Proteomes" id="UP000199708">
    <property type="component" value="Unassembled WGS sequence"/>
</dbReference>
<dbReference type="Gene3D" id="2.70.70.10">
    <property type="entry name" value="Glucose Permease (Domain IIA)"/>
    <property type="match status" value="1"/>
</dbReference>
<dbReference type="STRING" id="120956.SAMN05421791_102241"/>
<name>A0A1G7QVZ6_9LACT</name>
<dbReference type="InterPro" id="IPR001127">
    <property type="entry name" value="PTS_EIIA_1_perm"/>
</dbReference>
<organism evidence="9 10">
    <name type="scientific">Facklamia miroungae</name>
    <dbReference type="NCBI Taxonomy" id="120956"/>
    <lineage>
        <taxon>Bacteria</taxon>
        <taxon>Bacillati</taxon>
        <taxon>Bacillota</taxon>
        <taxon>Bacilli</taxon>
        <taxon>Lactobacillales</taxon>
        <taxon>Aerococcaceae</taxon>
        <taxon>Facklamia</taxon>
    </lineage>
</organism>
<evidence type="ECO:0000256" key="6">
    <source>
        <dbReference type="ARBA" id="ARBA00022683"/>
    </source>
</evidence>
<dbReference type="RefSeq" id="WP_090289319.1">
    <property type="nucleotide sequence ID" value="NZ_FNCK01000002.1"/>
</dbReference>
<keyword evidence="5" id="KW-0808">Transferase</keyword>
<dbReference type="PANTHER" id="PTHR45008:SF1">
    <property type="entry name" value="PTS SYSTEM GLUCOSE-SPECIFIC EIIA COMPONENT"/>
    <property type="match status" value="1"/>
</dbReference>
<evidence type="ECO:0000256" key="4">
    <source>
        <dbReference type="ARBA" id="ARBA00022597"/>
    </source>
</evidence>
<keyword evidence="4" id="KW-0762">Sugar transport</keyword>
<dbReference type="InterPro" id="IPR050890">
    <property type="entry name" value="PTS_EIIA_component"/>
</dbReference>
<evidence type="ECO:0000259" key="8">
    <source>
        <dbReference type="PROSITE" id="PS51093"/>
    </source>
</evidence>